<keyword evidence="3" id="KW-1185">Reference proteome</keyword>
<gene>
    <name evidence="2" type="ORF">TorRG33x02_231950</name>
</gene>
<evidence type="ECO:0000313" key="3">
    <source>
        <dbReference type="Proteomes" id="UP000237000"/>
    </source>
</evidence>
<feature type="compositionally biased region" description="Basic residues" evidence="1">
    <location>
        <begin position="34"/>
        <end position="49"/>
    </location>
</feature>
<evidence type="ECO:0000313" key="2">
    <source>
        <dbReference type="EMBL" id="PON80965.1"/>
    </source>
</evidence>
<dbReference type="EMBL" id="JXTC01000227">
    <property type="protein sequence ID" value="PON80965.1"/>
    <property type="molecule type" value="Genomic_DNA"/>
</dbReference>
<evidence type="ECO:0000256" key="1">
    <source>
        <dbReference type="SAM" id="MobiDB-lite"/>
    </source>
</evidence>
<comment type="caution">
    <text evidence="2">The sequence shown here is derived from an EMBL/GenBank/DDBJ whole genome shotgun (WGS) entry which is preliminary data.</text>
</comment>
<feature type="region of interest" description="Disordered" evidence="1">
    <location>
        <begin position="82"/>
        <end position="104"/>
    </location>
</feature>
<feature type="compositionally biased region" description="Polar residues" evidence="1">
    <location>
        <begin position="21"/>
        <end position="32"/>
    </location>
</feature>
<feature type="region of interest" description="Disordered" evidence="1">
    <location>
        <begin position="21"/>
        <end position="68"/>
    </location>
</feature>
<proteinExistence type="predicted"/>
<reference evidence="3" key="1">
    <citation type="submission" date="2016-06" db="EMBL/GenBank/DDBJ databases">
        <title>Parallel loss of symbiosis genes in relatives of nitrogen-fixing non-legume Parasponia.</title>
        <authorList>
            <person name="Van Velzen R."/>
            <person name="Holmer R."/>
            <person name="Bu F."/>
            <person name="Rutten L."/>
            <person name="Van Zeijl A."/>
            <person name="Liu W."/>
            <person name="Santuari L."/>
            <person name="Cao Q."/>
            <person name="Sharma T."/>
            <person name="Shen D."/>
            <person name="Roswanjaya Y."/>
            <person name="Wardhani T."/>
            <person name="Kalhor M.S."/>
            <person name="Jansen J."/>
            <person name="Van den Hoogen J."/>
            <person name="Gungor B."/>
            <person name="Hartog M."/>
            <person name="Hontelez J."/>
            <person name="Verver J."/>
            <person name="Yang W.-C."/>
            <person name="Schijlen E."/>
            <person name="Repin R."/>
            <person name="Schilthuizen M."/>
            <person name="Schranz E."/>
            <person name="Heidstra R."/>
            <person name="Miyata K."/>
            <person name="Fedorova E."/>
            <person name="Kohlen W."/>
            <person name="Bisseling T."/>
            <person name="Smit S."/>
            <person name="Geurts R."/>
        </authorList>
    </citation>
    <scope>NUCLEOTIDE SEQUENCE [LARGE SCALE GENOMIC DNA]</scope>
    <source>
        <strain evidence="3">cv. RG33-2</strain>
    </source>
</reference>
<feature type="compositionally biased region" description="Pro residues" evidence="1">
    <location>
        <begin position="53"/>
        <end position="64"/>
    </location>
</feature>
<dbReference type="AlphaFoldDB" id="A0A2P5E619"/>
<organism evidence="2 3">
    <name type="scientific">Trema orientale</name>
    <name type="common">Charcoal tree</name>
    <name type="synonym">Celtis orientalis</name>
    <dbReference type="NCBI Taxonomy" id="63057"/>
    <lineage>
        <taxon>Eukaryota</taxon>
        <taxon>Viridiplantae</taxon>
        <taxon>Streptophyta</taxon>
        <taxon>Embryophyta</taxon>
        <taxon>Tracheophyta</taxon>
        <taxon>Spermatophyta</taxon>
        <taxon>Magnoliopsida</taxon>
        <taxon>eudicotyledons</taxon>
        <taxon>Gunneridae</taxon>
        <taxon>Pentapetalae</taxon>
        <taxon>rosids</taxon>
        <taxon>fabids</taxon>
        <taxon>Rosales</taxon>
        <taxon>Cannabaceae</taxon>
        <taxon>Trema</taxon>
    </lineage>
</organism>
<name>A0A2P5E619_TREOI</name>
<sequence length="104" mass="11444">MNIFPTESLLPLTVVGGHSHLANSKQCPSAQASHPRRRTWRTRRCRRPISRTLPPPTPAPPRIPPPRRRASLFFLPLSPASWPCIPSLKKTRSSASSPPIGASP</sequence>
<protein>
    <submittedName>
        <fullName evidence="2">Uncharacterized protein</fullName>
    </submittedName>
</protein>
<accession>A0A2P5E619</accession>
<dbReference type="InParanoid" id="A0A2P5E619"/>
<dbReference type="Proteomes" id="UP000237000">
    <property type="component" value="Unassembled WGS sequence"/>
</dbReference>
<feature type="compositionally biased region" description="Low complexity" evidence="1">
    <location>
        <begin position="93"/>
        <end position="104"/>
    </location>
</feature>